<gene>
    <name evidence="7" type="ORF">CWI80_00635</name>
</gene>
<organism evidence="7 8">
    <name type="scientific">Pseudidiomarina sediminum</name>
    <dbReference type="NCBI Taxonomy" id="431675"/>
    <lineage>
        <taxon>Bacteria</taxon>
        <taxon>Pseudomonadati</taxon>
        <taxon>Pseudomonadota</taxon>
        <taxon>Gammaproteobacteria</taxon>
        <taxon>Alteromonadales</taxon>
        <taxon>Idiomarinaceae</taxon>
        <taxon>Pseudidiomarina</taxon>
    </lineage>
</organism>
<dbReference type="InterPro" id="IPR044398">
    <property type="entry name" value="Globin-sensor_dom"/>
</dbReference>
<dbReference type="EC" id="2.7.7.65" evidence="2"/>
<comment type="cofactor">
    <cofactor evidence="1">
        <name>Mg(2+)</name>
        <dbReference type="ChEBI" id="CHEBI:18420"/>
    </cofactor>
</comment>
<dbReference type="Pfam" id="PF00990">
    <property type="entry name" value="GGDEF"/>
    <property type="match status" value="1"/>
</dbReference>
<dbReference type="InterPro" id="IPR048442">
    <property type="entry name" value="DosC_2nd"/>
</dbReference>
<evidence type="ECO:0000256" key="3">
    <source>
        <dbReference type="ARBA" id="ARBA00015125"/>
    </source>
</evidence>
<dbReference type="FunFam" id="3.30.70.270:FF:000001">
    <property type="entry name" value="Diguanylate cyclase domain protein"/>
    <property type="match status" value="1"/>
</dbReference>
<feature type="domain" description="GGDEF" evidence="6">
    <location>
        <begin position="316"/>
        <end position="450"/>
    </location>
</feature>
<dbReference type="PANTHER" id="PTHR45138">
    <property type="entry name" value="REGULATORY COMPONENTS OF SENSORY TRANSDUCTION SYSTEM"/>
    <property type="match status" value="1"/>
</dbReference>
<evidence type="ECO:0000256" key="2">
    <source>
        <dbReference type="ARBA" id="ARBA00012528"/>
    </source>
</evidence>
<name>A0A432Z7L5_9GAMM</name>
<dbReference type="Pfam" id="PF11563">
    <property type="entry name" value="Protoglobin"/>
    <property type="match status" value="1"/>
</dbReference>
<dbReference type="AlphaFoldDB" id="A0A432Z7L5"/>
<dbReference type="InterPro" id="IPR050469">
    <property type="entry name" value="Diguanylate_Cyclase"/>
</dbReference>
<dbReference type="NCBIfam" id="TIGR00254">
    <property type="entry name" value="GGDEF"/>
    <property type="match status" value="1"/>
</dbReference>
<dbReference type="GO" id="GO:0043709">
    <property type="term" value="P:cell adhesion involved in single-species biofilm formation"/>
    <property type="evidence" value="ECO:0007669"/>
    <property type="project" value="TreeGrafter"/>
</dbReference>
<sequence>MLTEHLQSIHADWTHALQTFPETIRSNVGEQVQLHREQLAASFYEAMLANTEAARYLDNKSVKQRLSGSLQRWMVDLFQLETSPEHIKKQIQQQVEIGVIHARIDIPVHLVLRGGRILKISFNDCTDLSEDAYRFFRTLLDLSLEVLAIAYHKNAERNTRTEEAYRLFSISQDVGREKEAQRAALLNWENHILFSQATGDTSAESMRLAQSEFGLWFRHKGLHAFEGAPECNQILAEIDRLDSSILPLMTDSSADKINVIHDIRAALKTISFCLESLFKRSEELETGKDVLTRLLNRKFLPAVMSKQLTLARTRNERYGLLVIDIDHFKDVNDTYGHDNGDYILQQVAVVLSNSTRSGDYCFRLGGEEFMVVVVDVNQQQVLAVANKLRETIAKERFKLTSGKESLHLTTSIGVSVYSGHPDYTYDMKHADQALYQAKQQGRNCVVLWDETAD</sequence>
<reference evidence="8" key="1">
    <citation type="journal article" date="2018" name="Front. Microbiol.">
        <title>Genome-Based Analysis Reveals the Taxonomy and Diversity of the Family Idiomarinaceae.</title>
        <authorList>
            <person name="Liu Y."/>
            <person name="Lai Q."/>
            <person name="Shao Z."/>
        </authorList>
    </citation>
    <scope>NUCLEOTIDE SEQUENCE [LARGE SCALE GENOMIC DNA]</scope>
    <source>
        <strain evidence="8">c121</strain>
    </source>
</reference>
<dbReference type="GO" id="GO:1902201">
    <property type="term" value="P:negative regulation of bacterial-type flagellum-dependent cell motility"/>
    <property type="evidence" value="ECO:0007669"/>
    <property type="project" value="TreeGrafter"/>
</dbReference>
<evidence type="ECO:0000313" key="7">
    <source>
        <dbReference type="EMBL" id="RUO73904.1"/>
    </source>
</evidence>
<dbReference type="InterPro" id="IPR009050">
    <property type="entry name" value="Globin-like_sf"/>
</dbReference>
<dbReference type="InterPro" id="IPR043128">
    <property type="entry name" value="Rev_trsase/Diguanyl_cyclase"/>
</dbReference>
<dbReference type="Gene3D" id="3.30.70.270">
    <property type="match status" value="1"/>
</dbReference>
<dbReference type="STRING" id="1122124.GCA_000423165_01268"/>
<dbReference type="Proteomes" id="UP000287022">
    <property type="component" value="Unassembled WGS sequence"/>
</dbReference>
<dbReference type="GO" id="GO:0052621">
    <property type="term" value="F:diguanylate cyclase activity"/>
    <property type="evidence" value="ECO:0007669"/>
    <property type="project" value="UniProtKB-EC"/>
</dbReference>
<comment type="catalytic activity">
    <reaction evidence="5">
        <text>2 GTP = 3',3'-c-di-GMP + 2 diphosphate</text>
        <dbReference type="Rhea" id="RHEA:24898"/>
        <dbReference type="ChEBI" id="CHEBI:33019"/>
        <dbReference type="ChEBI" id="CHEBI:37565"/>
        <dbReference type="ChEBI" id="CHEBI:58805"/>
        <dbReference type="EC" id="2.7.7.65"/>
    </reaction>
</comment>
<evidence type="ECO:0000256" key="5">
    <source>
        <dbReference type="ARBA" id="ARBA00034247"/>
    </source>
</evidence>
<dbReference type="Pfam" id="PF21118">
    <property type="entry name" value="DosC_2nd"/>
    <property type="match status" value="1"/>
</dbReference>
<dbReference type="InterPro" id="IPR000160">
    <property type="entry name" value="GGDEF_dom"/>
</dbReference>
<protein>
    <recommendedName>
        <fullName evidence="3">Diguanylate cyclase DosC</fullName>
        <ecNumber evidence="2">2.7.7.65</ecNumber>
    </recommendedName>
    <alternativeName>
        <fullName evidence="4">Direct oxygen-sensing cyclase</fullName>
    </alternativeName>
</protein>
<dbReference type="GO" id="GO:0019825">
    <property type="term" value="F:oxygen binding"/>
    <property type="evidence" value="ECO:0007669"/>
    <property type="project" value="InterPro"/>
</dbReference>
<keyword evidence="8" id="KW-1185">Reference proteome</keyword>
<dbReference type="EMBL" id="PIQE01000001">
    <property type="protein sequence ID" value="RUO73904.1"/>
    <property type="molecule type" value="Genomic_DNA"/>
</dbReference>
<dbReference type="PANTHER" id="PTHR45138:SF9">
    <property type="entry name" value="DIGUANYLATE CYCLASE DGCM-RELATED"/>
    <property type="match status" value="1"/>
</dbReference>
<dbReference type="PROSITE" id="PS50887">
    <property type="entry name" value="GGDEF"/>
    <property type="match status" value="1"/>
</dbReference>
<evidence type="ECO:0000313" key="8">
    <source>
        <dbReference type="Proteomes" id="UP000287022"/>
    </source>
</evidence>
<dbReference type="SMART" id="SM00267">
    <property type="entry name" value="GGDEF"/>
    <property type="match status" value="1"/>
</dbReference>
<evidence type="ECO:0000256" key="4">
    <source>
        <dbReference type="ARBA" id="ARBA00029839"/>
    </source>
</evidence>
<dbReference type="GO" id="GO:0005886">
    <property type="term" value="C:plasma membrane"/>
    <property type="evidence" value="ECO:0007669"/>
    <property type="project" value="TreeGrafter"/>
</dbReference>
<dbReference type="GO" id="GO:0020037">
    <property type="term" value="F:heme binding"/>
    <property type="evidence" value="ECO:0007669"/>
    <property type="project" value="InterPro"/>
</dbReference>
<dbReference type="RefSeq" id="WP_051207192.1">
    <property type="nucleotide sequence ID" value="NZ_PIQE01000001.1"/>
</dbReference>
<evidence type="ECO:0000259" key="6">
    <source>
        <dbReference type="PROSITE" id="PS50887"/>
    </source>
</evidence>
<dbReference type="InterPro" id="IPR012292">
    <property type="entry name" value="Globin/Proto"/>
</dbReference>
<dbReference type="CDD" id="cd01949">
    <property type="entry name" value="GGDEF"/>
    <property type="match status" value="1"/>
</dbReference>
<dbReference type="SUPFAM" id="SSF55073">
    <property type="entry name" value="Nucleotide cyclase"/>
    <property type="match status" value="1"/>
</dbReference>
<evidence type="ECO:0000256" key="1">
    <source>
        <dbReference type="ARBA" id="ARBA00001946"/>
    </source>
</evidence>
<dbReference type="SUPFAM" id="SSF46458">
    <property type="entry name" value="Globin-like"/>
    <property type="match status" value="1"/>
</dbReference>
<proteinExistence type="predicted"/>
<comment type="caution">
    <text evidence="7">The sequence shown here is derived from an EMBL/GenBank/DDBJ whole genome shotgun (WGS) entry which is preliminary data.</text>
</comment>
<dbReference type="InterPro" id="IPR029787">
    <property type="entry name" value="Nucleotide_cyclase"/>
</dbReference>
<dbReference type="Gene3D" id="1.10.490.10">
    <property type="entry name" value="Globins"/>
    <property type="match status" value="1"/>
</dbReference>
<accession>A0A432Z7L5</accession>